<dbReference type="PANTHER" id="PTHR43135">
    <property type="entry name" value="ALPHA-D-RIBOSE 1-METHYLPHOSPHONATE 5-TRIPHOSPHATE DIPHOSPHATASE"/>
    <property type="match status" value="1"/>
</dbReference>
<dbReference type="OrthoDB" id="10258955at2759"/>
<dbReference type="PANTHER" id="PTHR43135:SF3">
    <property type="entry name" value="ALPHA-D-RIBOSE 1-METHYLPHOSPHONATE 5-TRIPHOSPHATE DIPHOSPHATASE"/>
    <property type="match status" value="1"/>
</dbReference>
<evidence type="ECO:0000313" key="4">
    <source>
        <dbReference type="Proteomes" id="UP000292082"/>
    </source>
</evidence>
<evidence type="ECO:0000313" key="3">
    <source>
        <dbReference type="EMBL" id="TBU64474.1"/>
    </source>
</evidence>
<dbReference type="EMBL" id="ML145086">
    <property type="protein sequence ID" value="TBU64474.1"/>
    <property type="molecule type" value="Genomic_DNA"/>
</dbReference>
<reference evidence="2 4" key="1">
    <citation type="submission" date="2019-01" db="EMBL/GenBank/DDBJ databases">
        <title>Draft genome sequences of three monokaryotic isolates of the white-rot basidiomycete fungus Dichomitus squalens.</title>
        <authorList>
            <consortium name="DOE Joint Genome Institute"/>
            <person name="Lopez S.C."/>
            <person name="Andreopoulos B."/>
            <person name="Pangilinan J."/>
            <person name="Lipzen A."/>
            <person name="Riley R."/>
            <person name="Ahrendt S."/>
            <person name="Ng V."/>
            <person name="Barry K."/>
            <person name="Daum C."/>
            <person name="Grigoriev I.V."/>
            <person name="Hilden K.S."/>
            <person name="Makela M.R."/>
            <person name="de Vries R.P."/>
        </authorList>
    </citation>
    <scope>NUCLEOTIDE SEQUENCE [LARGE SCALE GENOMIC DNA]</scope>
    <source>
        <strain evidence="3 4">CBS 464.89</strain>
        <strain evidence="2">OM18370.1</strain>
    </source>
</reference>
<dbReference type="EMBL" id="ML143398">
    <property type="protein sequence ID" value="TBU31562.1"/>
    <property type="molecule type" value="Genomic_DNA"/>
</dbReference>
<dbReference type="InterPro" id="IPR051781">
    <property type="entry name" value="Metallo-dep_Hydrolase"/>
</dbReference>
<proteinExistence type="predicted"/>
<dbReference type="Gene3D" id="3.20.20.140">
    <property type="entry name" value="Metal-dependent hydrolases"/>
    <property type="match status" value="2"/>
</dbReference>
<evidence type="ECO:0000313" key="2">
    <source>
        <dbReference type="EMBL" id="TBU31562.1"/>
    </source>
</evidence>
<name>A0A4Q9MXS8_9APHY</name>
<dbReference type="Pfam" id="PF01979">
    <property type="entry name" value="Amidohydro_1"/>
    <property type="match status" value="1"/>
</dbReference>
<organism evidence="2">
    <name type="scientific">Dichomitus squalens</name>
    <dbReference type="NCBI Taxonomy" id="114155"/>
    <lineage>
        <taxon>Eukaryota</taxon>
        <taxon>Fungi</taxon>
        <taxon>Dikarya</taxon>
        <taxon>Basidiomycota</taxon>
        <taxon>Agaricomycotina</taxon>
        <taxon>Agaricomycetes</taxon>
        <taxon>Polyporales</taxon>
        <taxon>Polyporaceae</taxon>
        <taxon>Dichomitus</taxon>
    </lineage>
</organism>
<accession>A0A4Q9MXS8</accession>
<sequence length="977" mass="105280">MDSVARKGMQTGLPALMAPRVVKGKSSIGRSLLGFLLLLATSSTLYLSSRLFSFQDRGVVVPLDAESLLAKCRSLHVKPGPHVDFHSRARSDRYQPGTKAVYIRNATIWSGNSNGKEVLHGDVFLDDGLIKATGDVPNELLANIGDVVVVDAQGAWLTPGIVDLHSHLGGSTPALRGSDDDNSYNGPITPWLRRLDGLNTHDLGYESSISGGVTTSLVLPGSLNAIGGQGLVMKLRPTKERSPTSMLLEPYLGFNGTDHSPEAARHWGHMKHACGENPKYYRDTRMDSVWLTRKAYDTARSIKVAQDDYCEKALSGDWSSLRSRQFPDSLQWQPLIDVLRGKIKVQTHCYEATDIDNFVRLSNEFQFEVAAFHHAHEAWLIPDVLRRAYGKKPPALAIFSTFARYKREAYLHSEFAPRVLADEGFDVVMKSDHSAIPSRNLLAEAAMAHYWGLPENIALASVISTPARILGLDHRIGFIREGYDADVVLWDSHPLSLGATPTQVIIDGILQISHPHTVVKPASHQQAPSAPNWDRETAQALEYNGLPPLEPRHRDQSVIFTNVSHFWSPTAESVIDLLAESAGANSQPSGIVIVQGGRVVCFGRNSSCDVYHSLPDAETISLQGGAIQPALVAYGTGLGLTEIAYEASTSDGYITDPLDSQPPLFGPGGYIAKAVDGLQFGTRDALLAYRAGVTVSVTSPSHQSWLSGLSTAFSLGAPHKLDRGAVVSDVVAVHVSLSHGDSEPSVSTKIGALRRLLTQEVKGDVGEWFQKVANGSLPLIINVGSADIIATLVSLKKEVETKTGTPFTLTIAGATEAHLVADELAEARIGVIVTPTRSYPYTWDERRTLPGPPMSADSLIGYLVKRGITVGVGPRGIGALGHPGVPEMANSRARNLRFDIGEAMLDSGVLSKEAALALATVNLEKLLGLDYHGQQHDLVATANGGLLGYEGKVLAVISPRRELVDVFSTDDVVAPVK</sequence>
<gene>
    <name evidence="3" type="ORF">BD310DRAFT_914722</name>
    <name evidence="2" type="ORF">BD311DRAFT_786307</name>
</gene>
<dbReference type="GO" id="GO:0016810">
    <property type="term" value="F:hydrolase activity, acting on carbon-nitrogen (but not peptide) bonds"/>
    <property type="evidence" value="ECO:0007669"/>
    <property type="project" value="InterPro"/>
</dbReference>
<dbReference type="AlphaFoldDB" id="A0A4Q9MXS8"/>
<protein>
    <recommendedName>
        <fullName evidence="1">Amidohydrolase-related domain-containing protein</fullName>
    </recommendedName>
</protein>
<dbReference type="InterPro" id="IPR032466">
    <property type="entry name" value="Metal_Hydrolase"/>
</dbReference>
<dbReference type="SUPFAM" id="SSF51556">
    <property type="entry name" value="Metallo-dependent hydrolases"/>
    <property type="match status" value="1"/>
</dbReference>
<dbReference type="InterPro" id="IPR011059">
    <property type="entry name" value="Metal-dep_hydrolase_composite"/>
</dbReference>
<dbReference type="Proteomes" id="UP000292082">
    <property type="component" value="Unassembled WGS sequence"/>
</dbReference>
<keyword evidence="4" id="KW-1185">Reference proteome</keyword>
<feature type="domain" description="Amidohydrolase-related" evidence="1">
    <location>
        <begin position="415"/>
        <end position="508"/>
    </location>
</feature>
<dbReference type="InterPro" id="IPR006680">
    <property type="entry name" value="Amidohydro-rel"/>
</dbReference>
<evidence type="ECO:0000259" key="1">
    <source>
        <dbReference type="Pfam" id="PF01979"/>
    </source>
</evidence>
<dbReference type="Proteomes" id="UP000292957">
    <property type="component" value="Unassembled WGS sequence"/>
</dbReference>
<dbReference type="SUPFAM" id="SSF51338">
    <property type="entry name" value="Composite domain of metallo-dependent hydrolases"/>
    <property type="match status" value="1"/>
</dbReference>